<evidence type="ECO:0000313" key="2">
    <source>
        <dbReference type="EMBL" id="KAK1767880.1"/>
    </source>
</evidence>
<keyword evidence="3" id="KW-1185">Reference proteome</keyword>
<evidence type="ECO:0000256" key="1">
    <source>
        <dbReference type="SAM" id="MobiDB-lite"/>
    </source>
</evidence>
<reference evidence="2" key="1">
    <citation type="submission" date="2023-06" db="EMBL/GenBank/DDBJ databases">
        <title>Genome-scale phylogeny and comparative genomics of the fungal order Sordariales.</title>
        <authorList>
            <consortium name="Lawrence Berkeley National Laboratory"/>
            <person name="Hensen N."/>
            <person name="Bonometti L."/>
            <person name="Westerberg I."/>
            <person name="Brannstrom I.O."/>
            <person name="Guillou S."/>
            <person name="Cros-Aarteil S."/>
            <person name="Calhoun S."/>
            <person name="Haridas S."/>
            <person name="Kuo A."/>
            <person name="Mondo S."/>
            <person name="Pangilinan J."/>
            <person name="Riley R."/>
            <person name="Labutti K."/>
            <person name="Andreopoulos B."/>
            <person name="Lipzen A."/>
            <person name="Chen C."/>
            <person name="Yanf M."/>
            <person name="Daum C."/>
            <person name="Ng V."/>
            <person name="Clum A."/>
            <person name="Steindorff A."/>
            <person name="Ohm R."/>
            <person name="Martin F."/>
            <person name="Silar P."/>
            <person name="Natvig D."/>
            <person name="Lalanne C."/>
            <person name="Gautier V."/>
            <person name="Ament-Velasquez S.L."/>
            <person name="Kruys A."/>
            <person name="Hutchinson M.I."/>
            <person name="Powell A.J."/>
            <person name="Barry K."/>
            <person name="Miller A.N."/>
            <person name="Grigoriev I.V."/>
            <person name="Debuchy R."/>
            <person name="Gladieux P."/>
            <person name="Thoren M.H."/>
            <person name="Johannesson H."/>
        </authorList>
    </citation>
    <scope>NUCLEOTIDE SEQUENCE</scope>
    <source>
        <strain evidence="2">8032-3</strain>
    </source>
</reference>
<dbReference type="RefSeq" id="XP_060284093.1">
    <property type="nucleotide sequence ID" value="XM_060432433.1"/>
</dbReference>
<name>A0AAJ0FP73_9PEZI</name>
<sequence>MAQNNQQLPNFNNPAPRSSNQGGIQQSQQLLAIIEHQAYQIQQQDQQIQEIIHNIQAINAREIATEARAKNETVKAANQSQLDFALNYQNQLDFPLGAELLPLHDLRTGAVIPGCPRNYQDFCELRESVADQILTALQLPVEKGLDDKLSKIYHELF</sequence>
<dbReference type="GeneID" id="85315620"/>
<dbReference type="EMBL" id="MU839007">
    <property type="protein sequence ID" value="KAK1767880.1"/>
    <property type="molecule type" value="Genomic_DNA"/>
</dbReference>
<accession>A0AAJ0FP73</accession>
<dbReference type="Proteomes" id="UP001244011">
    <property type="component" value="Unassembled WGS sequence"/>
</dbReference>
<organism evidence="2 3">
    <name type="scientific">Phialemonium atrogriseum</name>
    <dbReference type="NCBI Taxonomy" id="1093897"/>
    <lineage>
        <taxon>Eukaryota</taxon>
        <taxon>Fungi</taxon>
        <taxon>Dikarya</taxon>
        <taxon>Ascomycota</taxon>
        <taxon>Pezizomycotina</taxon>
        <taxon>Sordariomycetes</taxon>
        <taxon>Sordariomycetidae</taxon>
        <taxon>Cephalothecales</taxon>
        <taxon>Cephalothecaceae</taxon>
        <taxon>Phialemonium</taxon>
    </lineage>
</organism>
<proteinExistence type="predicted"/>
<comment type="caution">
    <text evidence="2">The sequence shown here is derived from an EMBL/GenBank/DDBJ whole genome shotgun (WGS) entry which is preliminary data.</text>
</comment>
<evidence type="ECO:0000313" key="3">
    <source>
        <dbReference type="Proteomes" id="UP001244011"/>
    </source>
</evidence>
<dbReference type="AlphaFoldDB" id="A0AAJ0FP73"/>
<feature type="region of interest" description="Disordered" evidence="1">
    <location>
        <begin position="1"/>
        <end position="24"/>
    </location>
</feature>
<protein>
    <submittedName>
        <fullName evidence="2">Uncharacterized protein</fullName>
    </submittedName>
</protein>
<gene>
    <name evidence="2" type="ORF">QBC33DRAFT_610954</name>
</gene>